<sequence>MEIKKIVIDSFFPENIASEIDRLARDELYSPIWQTIGWNLMLQKARYAEKWIFIWAYQDGKLLNYAIIEKRKVWPWMHWNFIIGWPLNEIRIEEIELELNKIWIEEKAVFTQIESLGKINHRTFKAWKFKKFIEKHTALISLIEDEEKILSGMKQKWRYNIKVAQKNDITVEKVSPDKQNIDIFYNLLTETKTRGDFSVNSRDYFYDFCAYLERNRIWGLYFAKRDWEVLASGIFVFYWKMAIYYYWASTSDNEKRKFMPAYLLQWNMIMEAKKNWCEIFDFLGIADPEDKDSPLAGVTDFKLKLTNHVHVWPESHIAVHSKFKYMLLSAKNKLKEYLK</sequence>
<keyword evidence="6" id="KW-0961">Cell wall biogenesis/degradation</keyword>
<keyword evidence="7" id="KW-1133">Transmembrane helix</keyword>
<name>K2FD43_9BACT</name>
<keyword evidence="7" id="KW-0472">Membrane</keyword>
<evidence type="ECO:0000313" key="8">
    <source>
        <dbReference type="EMBL" id="EKE29051.1"/>
    </source>
</evidence>
<comment type="caution">
    <text evidence="8">The sequence shown here is derived from an EMBL/GenBank/DDBJ whole genome shotgun (WGS) entry which is preliminary data.</text>
</comment>
<evidence type="ECO:0000256" key="6">
    <source>
        <dbReference type="ARBA" id="ARBA00023316"/>
    </source>
</evidence>
<dbReference type="EMBL" id="AMFJ01000241">
    <property type="protein sequence ID" value="EKE29051.1"/>
    <property type="molecule type" value="Genomic_DNA"/>
</dbReference>
<dbReference type="PROSITE" id="PS51191">
    <property type="entry name" value="FEMABX"/>
    <property type="match status" value="1"/>
</dbReference>
<accession>K2FD43</accession>
<dbReference type="GO" id="GO:0009252">
    <property type="term" value="P:peptidoglycan biosynthetic process"/>
    <property type="evidence" value="ECO:0007669"/>
    <property type="project" value="UniProtKB-KW"/>
</dbReference>
<keyword evidence="4" id="KW-0573">Peptidoglycan synthesis</keyword>
<organism evidence="8">
    <name type="scientific">uncultured bacterium</name>
    <name type="common">gcode 4</name>
    <dbReference type="NCBI Taxonomy" id="1234023"/>
    <lineage>
        <taxon>Bacteria</taxon>
        <taxon>environmental samples</taxon>
    </lineage>
</organism>
<dbReference type="PANTHER" id="PTHR36174">
    <property type="entry name" value="LIPID II:GLYCINE GLYCYLTRANSFERASE"/>
    <property type="match status" value="1"/>
</dbReference>
<keyword evidence="3" id="KW-0133">Cell shape</keyword>
<keyword evidence="2" id="KW-0808">Transferase</keyword>
<dbReference type="InterPro" id="IPR016181">
    <property type="entry name" value="Acyl_CoA_acyltransferase"/>
</dbReference>
<dbReference type="Gene3D" id="3.40.630.30">
    <property type="match status" value="1"/>
</dbReference>
<evidence type="ECO:0000256" key="7">
    <source>
        <dbReference type="SAM" id="Phobius"/>
    </source>
</evidence>
<dbReference type="AlphaFoldDB" id="K2FD43"/>
<dbReference type="InterPro" id="IPR050644">
    <property type="entry name" value="PG_Glycine_Bridge_Synth"/>
</dbReference>
<dbReference type="InterPro" id="IPR003447">
    <property type="entry name" value="FEMABX"/>
</dbReference>
<proteinExistence type="inferred from homology"/>
<comment type="similarity">
    <text evidence="1">Belongs to the FemABX family.</text>
</comment>
<evidence type="ECO:0000256" key="5">
    <source>
        <dbReference type="ARBA" id="ARBA00023315"/>
    </source>
</evidence>
<dbReference type="GO" id="GO:0071555">
    <property type="term" value="P:cell wall organization"/>
    <property type="evidence" value="ECO:0007669"/>
    <property type="project" value="UniProtKB-KW"/>
</dbReference>
<dbReference type="GO" id="GO:0008360">
    <property type="term" value="P:regulation of cell shape"/>
    <property type="evidence" value="ECO:0007669"/>
    <property type="project" value="UniProtKB-KW"/>
</dbReference>
<keyword evidence="7" id="KW-0812">Transmembrane</keyword>
<evidence type="ECO:0000256" key="2">
    <source>
        <dbReference type="ARBA" id="ARBA00022679"/>
    </source>
</evidence>
<evidence type="ECO:0000256" key="4">
    <source>
        <dbReference type="ARBA" id="ARBA00022984"/>
    </source>
</evidence>
<protein>
    <submittedName>
        <fullName evidence="8">Methicillin resistance protein</fullName>
    </submittedName>
</protein>
<dbReference type="Pfam" id="PF02388">
    <property type="entry name" value="FemAB"/>
    <property type="match status" value="2"/>
</dbReference>
<gene>
    <name evidence="8" type="ORF">ACD_2C00241G0004</name>
</gene>
<reference evidence="8" key="1">
    <citation type="journal article" date="2012" name="Science">
        <title>Fermentation, hydrogen, and sulfur metabolism in multiple uncultivated bacterial phyla.</title>
        <authorList>
            <person name="Wrighton K.C."/>
            <person name="Thomas B.C."/>
            <person name="Sharon I."/>
            <person name="Miller C.S."/>
            <person name="Castelle C.J."/>
            <person name="VerBerkmoes N.C."/>
            <person name="Wilkins M.J."/>
            <person name="Hettich R.L."/>
            <person name="Lipton M.S."/>
            <person name="Williams K.H."/>
            <person name="Long P.E."/>
            <person name="Banfield J.F."/>
        </authorList>
    </citation>
    <scope>NUCLEOTIDE SEQUENCE [LARGE SCALE GENOMIC DNA]</scope>
</reference>
<evidence type="ECO:0000256" key="1">
    <source>
        <dbReference type="ARBA" id="ARBA00009943"/>
    </source>
</evidence>
<keyword evidence="5" id="KW-0012">Acyltransferase</keyword>
<dbReference type="GO" id="GO:0016755">
    <property type="term" value="F:aminoacyltransferase activity"/>
    <property type="evidence" value="ECO:0007669"/>
    <property type="project" value="InterPro"/>
</dbReference>
<dbReference type="SUPFAM" id="SSF55729">
    <property type="entry name" value="Acyl-CoA N-acyltransferases (Nat)"/>
    <property type="match status" value="1"/>
</dbReference>
<dbReference type="PANTHER" id="PTHR36174:SF1">
    <property type="entry name" value="LIPID II:GLYCINE GLYCYLTRANSFERASE"/>
    <property type="match status" value="1"/>
</dbReference>
<evidence type="ECO:0000256" key="3">
    <source>
        <dbReference type="ARBA" id="ARBA00022960"/>
    </source>
</evidence>
<feature type="transmembrane region" description="Helical" evidence="7">
    <location>
        <begin position="229"/>
        <end position="247"/>
    </location>
</feature>